<proteinExistence type="predicted"/>
<dbReference type="EMBL" id="HBUE01183341">
    <property type="protein sequence ID" value="CAG6521558.1"/>
    <property type="molecule type" value="Transcribed_RNA"/>
</dbReference>
<evidence type="ECO:0000313" key="2">
    <source>
        <dbReference type="EMBL" id="CAG6521558.1"/>
    </source>
</evidence>
<sequence length="148" mass="17170">MEVRSIPKNEVRHKHSIDHHIKLLTFQRHKLGIVHHLLGRLHHLDHHHRQRLQDVRGLLQKLLGHLAGVVIHRNDHLPIIRNRLRQLERTNHGDLMTALGQPLQQGLPYKHMGSAGAREHAQNAGRLDHARKCEKDANHDRYGGGRNR</sequence>
<evidence type="ECO:0000256" key="1">
    <source>
        <dbReference type="SAM" id="MobiDB-lite"/>
    </source>
</evidence>
<organism evidence="2">
    <name type="scientific">Culex pipiens</name>
    <name type="common">House mosquito</name>
    <dbReference type="NCBI Taxonomy" id="7175"/>
    <lineage>
        <taxon>Eukaryota</taxon>
        <taxon>Metazoa</taxon>
        <taxon>Ecdysozoa</taxon>
        <taxon>Arthropoda</taxon>
        <taxon>Hexapoda</taxon>
        <taxon>Insecta</taxon>
        <taxon>Pterygota</taxon>
        <taxon>Neoptera</taxon>
        <taxon>Endopterygota</taxon>
        <taxon>Diptera</taxon>
        <taxon>Nematocera</taxon>
        <taxon>Culicoidea</taxon>
        <taxon>Culicidae</taxon>
        <taxon>Culicinae</taxon>
        <taxon>Culicini</taxon>
        <taxon>Culex</taxon>
        <taxon>Culex</taxon>
    </lineage>
</organism>
<feature type="compositionally biased region" description="Basic and acidic residues" evidence="1">
    <location>
        <begin position="117"/>
        <end position="148"/>
    </location>
</feature>
<name>A0A8D8E0X7_CULPI</name>
<dbReference type="AlphaFoldDB" id="A0A8D8E0X7"/>
<reference evidence="2" key="1">
    <citation type="submission" date="2021-05" db="EMBL/GenBank/DDBJ databases">
        <authorList>
            <person name="Alioto T."/>
            <person name="Alioto T."/>
            <person name="Gomez Garrido J."/>
        </authorList>
    </citation>
    <scope>NUCLEOTIDE SEQUENCE</scope>
</reference>
<accession>A0A8D8E0X7</accession>
<protein>
    <submittedName>
        <fullName evidence="2">(northern house mosquito) hypothetical protein</fullName>
    </submittedName>
</protein>
<feature type="region of interest" description="Disordered" evidence="1">
    <location>
        <begin position="113"/>
        <end position="148"/>
    </location>
</feature>
<dbReference type="EMBL" id="HBUE01289008">
    <property type="protein sequence ID" value="CAG6573156.1"/>
    <property type="molecule type" value="Transcribed_RNA"/>
</dbReference>